<evidence type="ECO:0000259" key="1">
    <source>
        <dbReference type="PROSITE" id="PS51725"/>
    </source>
</evidence>
<proteinExistence type="predicted"/>
<evidence type="ECO:0000313" key="2">
    <source>
        <dbReference type="EMBL" id="CCV64151.1"/>
    </source>
</evidence>
<keyword evidence="3" id="KW-1185">Reference proteome</keyword>
<feature type="domain" description="ABM" evidence="1">
    <location>
        <begin position="2"/>
        <end position="91"/>
    </location>
</feature>
<dbReference type="RefSeq" id="WP_026657838.1">
    <property type="nucleotide sequence ID" value="NC_022538.1"/>
</dbReference>
<dbReference type="KEGG" id="apal:BN85405740"/>
<organism evidence="2 3">
    <name type="scientific">Alteracholeplasma palmae (strain ATCC 49389 / J233)</name>
    <name type="common">Acholeplasma palmae</name>
    <dbReference type="NCBI Taxonomy" id="1318466"/>
    <lineage>
        <taxon>Bacteria</taxon>
        <taxon>Bacillati</taxon>
        <taxon>Mycoplasmatota</taxon>
        <taxon>Mollicutes</taxon>
        <taxon>Acholeplasmatales</taxon>
        <taxon>Acholeplasmataceae</taxon>
        <taxon>Acholeplasma</taxon>
    </lineage>
</organism>
<dbReference type="HOGENOM" id="CLU_141544_2_1_14"/>
<gene>
    <name evidence="2" type="ORF">BN85405740</name>
</gene>
<dbReference type="Proteomes" id="UP000032740">
    <property type="component" value="Chromosome"/>
</dbReference>
<dbReference type="Gene3D" id="3.30.70.100">
    <property type="match status" value="1"/>
</dbReference>
<dbReference type="OrthoDB" id="384737at2"/>
<dbReference type="SUPFAM" id="SSF54909">
    <property type="entry name" value="Dimeric alpha+beta barrel"/>
    <property type="match status" value="1"/>
</dbReference>
<protein>
    <recommendedName>
        <fullName evidence="1">ABM domain-containing protein</fullName>
    </recommendedName>
</protein>
<dbReference type="PROSITE" id="PS51725">
    <property type="entry name" value="ABM"/>
    <property type="match status" value="1"/>
</dbReference>
<sequence length="107" mass="12674">MYVIVRTMKMVKGNKEQVAQRFSNPSPVTKSPGFIRMEVLFSGKNPEYDIYQTMIYWTDKKAFYVWEGSPEHIAMHRNKDHEHNKRPEGILEVTHEAYEMIASKEHE</sequence>
<evidence type="ECO:0000313" key="3">
    <source>
        <dbReference type="Proteomes" id="UP000032740"/>
    </source>
</evidence>
<reference evidence="2 3" key="1">
    <citation type="journal article" date="2013" name="J. Mol. Microbiol. Biotechnol.">
        <title>Analysis of the Complete Genomes of Acholeplasma brassicae , A. palmae and A. laidlawii and Their Comparison to the Obligate Parasites from ' Candidatus Phytoplasma'.</title>
        <authorList>
            <person name="Kube M."/>
            <person name="Siewert C."/>
            <person name="Migdoll A.M."/>
            <person name="Duduk B."/>
            <person name="Holz S."/>
            <person name="Rabus R."/>
            <person name="Seemuller E."/>
            <person name="Mitrovic J."/>
            <person name="Muller I."/>
            <person name="Buttner C."/>
            <person name="Reinhardt R."/>
        </authorList>
    </citation>
    <scope>NUCLEOTIDE SEQUENCE [LARGE SCALE GENOMIC DNA]</scope>
    <source>
        <strain evidence="2 3">J233</strain>
    </source>
</reference>
<dbReference type="PANTHER" id="PTHR34474">
    <property type="entry name" value="SIGNAL TRANSDUCTION PROTEIN TRAP"/>
    <property type="match status" value="1"/>
</dbReference>
<dbReference type="InterPro" id="IPR007138">
    <property type="entry name" value="ABM_dom"/>
</dbReference>
<accession>U4KRG7</accession>
<dbReference type="PANTHER" id="PTHR34474:SF4">
    <property type="entry name" value="HEME OXYGENASE (STAPHYLOBILIN-PRODUCING) 1"/>
    <property type="match status" value="1"/>
</dbReference>
<dbReference type="InterPro" id="IPR011008">
    <property type="entry name" value="Dimeric_a/b-barrel"/>
</dbReference>
<dbReference type="STRING" id="1318466.BN85405740"/>
<name>U4KRG7_ALTPJ</name>
<dbReference type="EMBL" id="FO681347">
    <property type="protein sequence ID" value="CCV64151.1"/>
    <property type="molecule type" value="Genomic_DNA"/>
</dbReference>
<dbReference type="AlphaFoldDB" id="U4KRG7"/>
<dbReference type="Pfam" id="PF03992">
    <property type="entry name" value="ABM"/>
    <property type="match status" value="1"/>
</dbReference>
<dbReference type="InterPro" id="IPR050404">
    <property type="entry name" value="Heme-degrading_MO"/>
</dbReference>